<sequence>MSARERFFKKVQQNNGDKPIYINTAEAEVRAFCQRMDDLAQQIMAWFDGSGIDVILSKKHITDLSTVGYSLNSSICRYAITTISLQNGDRSVSILPEQMIRGAEKGCMTMRIYAPGSISEERIYHLSMAPETGWYIRREYQSAKENVLMTEDYFFQTVDCLA</sequence>
<gene>
    <name evidence="1" type="ORF">QPR60_11820</name>
</gene>
<dbReference type="Proteomes" id="UP001229386">
    <property type="component" value="Chromosome"/>
</dbReference>
<dbReference type="RefSeq" id="WP_006810776.1">
    <property type="nucleotide sequence ID" value="NZ_CAIZUP010000010.1"/>
</dbReference>
<dbReference type="AlphaFoldDB" id="A0AAX3YWS1"/>
<organism evidence="1 2">
    <name type="scientific">Enterobacter hormaechei</name>
    <dbReference type="NCBI Taxonomy" id="158836"/>
    <lineage>
        <taxon>Bacteria</taxon>
        <taxon>Pseudomonadati</taxon>
        <taxon>Pseudomonadota</taxon>
        <taxon>Gammaproteobacteria</taxon>
        <taxon>Enterobacterales</taxon>
        <taxon>Enterobacteriaceae</taxon>
        <taxon>Enterobacter</taxon>
        <taxon>Enterobacter cloacae complex</taxon>
    </lineage>
</organism>
<dbReference type="GeneID" id="93199221"/>
<protein>
    <recommendedName>
        <fullName evidence="3">Type VI secretion protein EvpB</fullName>
    </recommendedName>
</protein>
<evidence type="ECO:0000313" key="1">
    <source>
        <dbReference type="EMBL" id="WMB09307.1"/>
    </source>
</evidence>
<evidence type="ECO:0008006" key="3">
    <source>
        <dbReference type="Google" id="ProtNLM"/>
    </source>
</evidence>
<dbReference type="EMBL" id="CP126746">
    <property type="protein sequence ID" value="WMB09307.1"/>
    <property type="molecule type" value="Genomic_DNA"/>
</dbReference>
<name>A0AAX3YWS1_9ENTR</name>
<accession>A0AAX3YWS1</accession>
<proteinExistence type="predicted"/>
<reference evidence="1" key="1">
    <citation type="journal article" date="2023" name="J. Antimicrob. Chemother.">
        <title>Emergence of OXA-48-producing Enterobacter hormaechei in a Swiss companion animal clinic and their genetic relationship to clinical human isolates.</title>
        <authorList>
            <person name="Dona V."/>
            <person name="Nordmann P."/>
            <person name="Kittl S."/>
            <person name="Schuller S."/>
            <person name="Bouvier M."/>
            <person name="Poirel L."/>
            <person name="Endimiani A."/>
            <person name="Perreten V."/>
        </authorList>
    </citation>
    <scope>NUCLEOTIDE SEQUENCE</scope>
    <source>
        <strain evidence="1">Ehh_25</strain>
    </source>
</reference>
<evidence type="ECO:0000313" key="2">
    <source>
        <dbReference type="Proteomes" id="UP001229386"/>
    </source>
</evidence>